<keyword evidence="1" id="KW-1133">Transmembrane helix</keyword>
<keyword evidence="1" id="KW-0472">Membrane</keyword>
<name>O58662_PYRHO</name>
<protein>
    <submittedName>
        <fullName evidence="2">Uncharacterized protein</fullName>
    </submittedName>
</protein>
<proteinExistence type="predicted"/>
<feature type="transmembrane region" description="Helical" evidence="1">
    <location>
        <begin position="143"/>
        <end position="165"/>
    </location>
</feature>
<evidence type="ECO:0000313" key="2">
    <source>
        <dbReference type="EMBL" id="BAA30052.1"/>
    </source>
</evidence>
<organism evidence="2 3">
    <name type="scientific">Pyrococcus horikoshii (strain ATCC 700860 / DSM 12428 / JCM 9974 / NBRC 100139 / OT-3)</name>
    <dbReference type="NCBI Taxonomy" id="70601"/>
    <lineage>
        <taxon>Archaea</taxon>
        <taxon>Methanobacteriati</taxon>
        <taxon>Methanobacteriota</taxon>
        <taxon>Thermococci</taxon>
        <taxon>Thermococcales</taxon>
        <taxon>Thermococcaceae</taxon>
        <taxon>Pyrococcus</taxon>
    </lineage>
</organism>
<dbReference type="Proteomes" id="UP000000752">
    <property type="component" value="Chromosome"/>
</dbReference>
<evidence type="ECO:0000256" key="1">
    <source>
        <dbReference type="SAM" id="Phobius"/>
    </source>
</evidence>
<dbReference type="AlphaFoldDB" id="O58662"/>
<dbReference type="PIR" id="F71086">
    <property type="entry name" value="F71086"/>
</dbReference>
<dbReference type="EnsemblBacteria" id="BAA30052">
    <property type="protein sequence ID" value="BAA30052"/>
    <property type="gene ID" value="BAA30052"/>
</dbReference>
<sequence length="167" mass="18110">MLILYLISCTFFPFSSNILDVLEMFSIVEFILAKSHGSFLPLSSITNVPPDGILNLRLSFTISTIISPSKYTLVLISPGIVTISVPLMILTLTLLLMVKFTVLHPTLPHLSLAKTFSSYLPSSSSTLPIQVSLTFSRLKLSPFIVAVTLAIPDSSVALTLISLIVSL</sequence>
<keyword evidence="1" id="KW-0812">Transmembrane</keyword>
<keyword evidence="3" id="KW-1185">Reference proteome</keyword>
<dbReference type="EMBL" id="BA000001">
    <property type="protein sequence ID" value="BAA30052.1"/>
    <property type="molecule type" value="Genomic_DNA"/>
</dbReference>
<feature type="transmembrane region" description="Helical" evidence="1">
    <location>
        <begin position="73"/>
        <end position="98"/>
    </location>
</feature>
<dbReference type="KEGG" id="pho:PH0955"/>
<gene>
    <name evidence="2" type="ordered locus">PH0955</name>
</gene>
<reference evidence="2 3" key="1">
    <citation type="journal article" date="1998" name="DNA Res.">
        <title>Complete sequence and gene organization of the genome of a hyper-thermophilic archaebacterium, Pyrococcus horikoshii OT3.</title>
        <authorList>
            <person name="Kawarabayasi Y."/>
            <person name="Sawada M."/>
            <person name="Horikawa H."/>
            <person name="Haikawa Y."/>
            <person name="Hino Y."/>
            <person name="Yamamoto S."/>
            <person name="Sekine M."/>
            <person name="Baba S."/>
            <person name="Kosugi H."/>
            <person name="Hosoyama A."/>
            <person name="Nagai Y."/>
            <person name="Sakai M."/>
            <person name="Ogura K."/>
            <person name="Otuka R."/>
            <person name="Nakazawa H."/>
            <person name="Takamiya M."/>
            <person name="Ohfuku Y."/>
            <person name="Funahashi T."/>
            <person name="Tanaka T."/>
            <person name="Kudoh Y."/>
            <person name="Yamazaki J."/>
            <person name="Kushida N."/>
            <person name="Oguchi A."/>
            <person name="Aoki K."/>
            <person name="Nakamura Y."/>
            <person name="Robb T.F."/>
            <person name="Horikoshi K."/>
            <person name="Masuchi Y."/>
            <person name="Shizuya H."/>
            <person name="Kikuchi H."/>
        </authorList>
    </citation>
    <scope>NUCLEOTIDE SEQUENCE [LARGE SCALE GENOMIC DNA]</scope>
    <source>
        <strain evidence="3">ATCC 700860 / DSM 12428 / JCM 9974 / NBRC 100139 / OT-3</strain>
    </source>
</reference>
<accession>O58662</accession>
<evidence type="ECO:0000313" key="3">
    <source>
        <dbReference type="Proteomes" id="UP000000752"/>
    </source>
</evidence>